<keyword evidence="3" id="KW-1185">Reference proteome</keyword>
<dbReference type="InParanoid" id="A0A7J7C2D6"/>
<organism evidence="2 3">
    <name type="scientific">Tripterygium wilfordii</name>
    <name type="common">Thunder God vine</name>
    <dbReference type="NCBI Taxonomy" id="458696"/>
    <lineage>
        <taxon>Eukaryota</taxon>
        <taxon>Viridiplantae</taxon>
        <taxon>Streptophyta</taxon>
        <taxon>Embryophyta</taxon>
        <taxon>Tracheophyta</taxon>
        <taxon>Spermatophyta</taxon>
        <taxon>Magnoliopsida</taxon>
        <taxon>eudicotyledons</taxon>
        <taxon>Gunneridae</taxon>
        <taxon>Pentapetalae</taxon>
        <taxon>rosids</taxon>
        <taxon>fabids</taxon>
        <taxon>Celastrales</taxon>
        <taxon>Celastraceae</taxon>
        <taxon>Tripterygium</taxon>
    </lineage>
</organism>
<comment type="caution">
    <text evidence="2">The sequence shown here is derived from an EMBL/GenBank/DDBJ whole genome shotgun (WGS) entry which is preliminary data.</text>
</comment>
<feature type="region of interest" description="Disordered" evidence="1">
    <location>
        <begin position="1"/>
        <end position="231"/>
    </location>
</feature>
<feature type="compositionally biased region" description="Basic and acidic residues" evidence="1">
    <location>
        <begin position="276"/>
        <end position="294"/>
    </location>
</feature>
<dbReference type="FunCoup" id="A0A7J7C2D6">
    <property type="interactions" value="1041"/>
</dbReference>
<feature type="compositionally biased region" description="Basic residues" evidence="1">
    <location>
        <begin position="8"/>
        <end position="25"/>
    </location>
</feature>
<feature type="compositionally biased region" description="Basic residues" evidence="1">
    <location>
        <begin position="176"/>
        <end position="201"/>
    </location>
</feature>
<proteinExistence type="predicted"/>
<name>A0A7J7C2D6_TRIWF</name>
<feature type="compositionally biased region" description="Low complexity" evidence="1">
    <location>
        <begin position="53"/>
        <end position="62"/>
    </location>
</feature>
<feature type="compositionally biased region" description="Basic residues" evidence="1">
    <location>
        <begin position="96"/>
        <end position="105"/>
    </location>
</feature>
<feature type="region of interest" description="Disordered" evidence="1">
    <location>
        <begin position="258"/>
        <end position="294"/>
    </location>
</feature>
<gene>
    <name evidence="2" type="ORF">HS088_TW21G00439</name>
</gene>
<protein>
    <submittedName>
        <fullName evidence="2">Uncharacterized protein</fullName>
    </submittedName>
</protein>
<evidence type="ECO:0000256" key="1">
    <source>
        <dbReference type="SAM" id="MobiDB-lite"/>
    </source>
</evidence>
<dbReference type="AlphaFoldDB" id="A0A7J7C2D6"/>
<evidence type="ECO:0000313" key="3">
    <source>
        <dbReference type="Proteomes" id="UP000593562"/>
    </source>
</evidence>
<dbReference type="PANTHER" id="PTHR36808">
    <property type="entry name" value="TRANSCRIPTIONAL REGULATOR ATRX-LIKE PROTEIN"/>
    <property type="match status" value="1"/>
</dbReference>
<dbReference type="Proteomes" id="UP000593562">
    <property type="component" value="Unassembled WGS sequence"/>
</dbReference>
<dbReference type="OrthoDB" id="786617at2759"/>
<reference evidence="2 3" key="1">
    <citation type="journal article" date="2020" name="Nat. Commun.">
        <title>Genome of Tripterygium wilfordii and identification of cytochrome P450 involved in triptolide biosynthesis.</title>
        <authorList>
            <person name="Tu L."/>
            <person name="Su P."/>
            <person name="Zhang Z."/>
            <person name="Gao L."/>
            <person name="Wang J."/>
            <person name="Hu T."/>
            <person name="Zhou J."/>
            <person name="Zhang Y."/>
            <person name="Zhao Y."/>
            <person name="Liu Y."/>
            <person name="Song Y."/>
            <person name="Tong Y."/>
            <person name="Lu Y."/>
            <person name="Yang J."/>
            <person name="Xu C."/>
            <person name="Jia M."/>
            <person name="Peters R.J."/>
            <person name="Huang L."/>
            <person name="Gao W."/>
        </authorList>
    </citation>
    <scope>NUCLEOTIDE SEQUENCE [LARGE SCALE GENOMIC DNA]</scope>
    <source>
        <strain evidence="3">cv. XIE 37</strain>
        <tissue evidence="2">Leaf</tissue>
    </source>
</reference>
<accession>A0A7J7C2D6</accession>
<dbReference type="PANTHER" id="PTHR36808:SF1">
    <property type="entry name" value="TRANSCRIPTIONAL REGULATOR ATRX-LIKE PROTEIN"/>
    <property type="match status" value="1"/>
</dbReference>
<evidence type="ECO:0000313" key="2">
    <source>
        <dbReference type="EMBL" id="KAF5728292.1"/>
    </source>
</evidence>
<feature type="region of interest" description="Disordered" evidence="1">
    <location>
        <begin position="430"/>
        <end position="511"/>
    </location>
</feature>
<feature type="compositionally biased region" description="Low complexity" evidence="1">
    <location>
        <begin position="145"/>
        <end position="166"/>
    </location>
</feature>
<dbReference type="EMBL" id="JAAARO010000021">
    <property type="protein sequence ID" value="KAF5728292.1"/>
    <property type="molecule type" value="Genomic_DNA"/>
</dbReference>
<sequence length="616" mass="68251">MGKPSSSSKKKRSKNPSKTRARKRGRSESKRYKSTASHRRDYQISSDDDCDSRSLVSKSSSSSEDDYVSRRSRSHVRKDVKSSRSRSRVRKDVKTSKRKRNRRRSSSNESCRETSPVRRQKRSKKNVNFEARKKMQKKKFRRDGSTSSMSNDSCSCSDCQCESSSSDESKIERHAGRSKRKEKSKRKLGRIKGGSKRKIYRSRSCSTGSGFSGSTDYQDEKNWTAENNSRRLRSVITFPKEDKEGREFVKIDNNEEMVYDHDDYPSCKSNDSNDGGSKKDLPHSSCVESEKKNAIDDGKIEETMVSSNQTFDVTGGRKDDEAHYYRSIHSPDRIGTTDAVNERNNEALNSVGNASADDLESVLRQRALENLKKFRGGLQTIAKTPIDEKIQSASIPIVKAELRQTNAPDDQGAKVNAALKSVAVGSATVLRRDTAHSSENEEKNSDRFNAGNESGSAKQDSALVTDHTIEKASTASAVTNKPKLATSDLRKVSSNVNSPHKRVNVSGNPPGEKMVIESGAVNCASETVQAVNIQSVKNNGDTFNKASGSASVLPSPSLEPVAGNVISNNLQEQTTEGSQLERKTMSVMRGGEMVEVSYKVYIPKKTPALARRPLKR</sequence>
<feature type="compositionally biased region" description="Basic and acidic residues" evidence="1">
    <location>
        <begin position="430"/>
        <end position="446"/>
    </location>
</feature>
<feature type="compositionally biased region" description="Low complexity" evidence="1">
    <location>
        <begin position="202"/>
        <end position="215"/>
    </location>
</feature>